<dbReference type="InterPro" id="IPR043519">
    <property type="entry name" value="NT_sf"/>
</dbReference>
<reference evidence="1" key="1">
    <citation type="journal article" date="2014" name="Front. Microbiol.">
        <title>High frequency of phylogenetically diverse reductive dehalogenase-homologous genes in deep subseafloor sedimentary metagenomes.</title>
        <authorList>
            <person name="Kawai M."/>
            <person name="Futagami T."/>
            <person name="Toyoda A."/>
            <person name="Takaki Y."/>
            <person name="Nishi S."/>
            <person name="Hori S."/>
            <person name="Arai W."/>
            <person name="Tsubouchi T."/>
            <person name="Morono Y."/>
            <person name="Uchiyama I."/>
            <person name="Ito T."/>
            <person name="Fujiyama A."/>
            <person name="Inagaki F."/>
            <person name="Takami H."/>
        </authorList>
    </citation>
    <scope>NUCLEOTIDE SEQUENCE</scope>
    <source>
        <strain evidence="1">Expedition CK06-06</strain>
    </source>
</reference>
<evidence type="ECO:0000313" key="1">
    <source>
        <dbReference type="EMBL" id="GAG81743.1"/>
    </source>
</evidence>
<dbReference type="SUPFAM" id="SSF81301">
    <property type="entry name" value="Nucleotidyltransferase"/>
    <property type="match status" value="1"/>
</dbReference>
<feature type="non-terminal residue" evidence="1">
    <location>
        <position position="81"/>
    </location>
</feature>
<protein>
    <recommendedName>
        <fullName evidence="2">Polymerase beta nucleotidyltransferase domain-containing protein</fullName>
    </recommendedName>
</protein>
<proteinExistence type="predicted"/>
<name>X1BC75_9ZZZZ</name>
<dbReference type="EMBL" id="BART01011179">
    <property type="protein sequence ID" value="GAG81743.1"/>
    <property type="molecule type" value="Genomic_DNA"/>
</dbReference>
<dbReference type="AlphaFoldDB" id="X1BC75"/>
<gene>
    <name evidence="1" type="ORF">S01H4_23937</name>
</gene>
<organism evidence="1">
    <name type="scientific">marine sediment metagenome</name>
    <dbReference type="NCBI Taxonomy" id="412755"/>
    <lineage>
        <taxon>unclassified sequences</taxon>
        <taxon>metagenomes</taxon>
        <taxon>ecological metagenomes</taxon>
    </lineage>
</organism>
<evidence type="ECO:0008006" key="2">
    <source>
        <dbReference type="Google" id="ProtNLM"/>
    </source>
</evidence>
<comment type="caution">
    <text evidence="1">The sequence shown here is derived from an EMBL/GenBank/DDBJ whole genome shotgun (WGS) entry which is preliminary data.</text>
</comment>
<accession>X1BC75</accession>
<dbReference type="Gene3D" id="3.30.460.10">
    <property type="entry name" value="Beta Polymerase, domain 2"/>
    <property type="match status" value="1"/>
</dbReference>
<sequence>MISEIDKKTIRDISEKYHARRVLLFGSALDSEEESHDIDIGVEGIAAKDFFRYYGELMLTLSKPIDIIDLSGTSKFIDIIK</sequence>